<gene>
    <name evidence="1" type="ORF">MSG28_004871</name>
</gene>
<organism evidence="1 2">
    <name type="scientific">Choristoneura fumiferana</name>
    <name type="common">Spruce budworm moth</name>
    <name type="synonym">Archips fumiferana</name>
    <dbReference type="NCBI Taxonomy" id="7141"/>
    <lineage>
        <taxon>Eukaryota</taxon>
        <taxon>Metazoa</taxon>
        <taxon>Ecdysozoa</taxon>
        <taxon>Arthropoda</taxon>
        <taxon>Hexapoda</taxon>
        <taxon>Insecta</taxon>
        <taxon>Pterygota</taxon>
        <taxon>Neoptera</taxon>
        <taxon>Endopterygota</taxon>
        <taxon>Lepidoptera</taxon>
        <taxon>Glossata</taxon>
        <taxon>Ditrysia</taxon>
        <taxon>Tortricoidea</taxon>
        <taxon>Tortricidae</taxon>
        <taxon>Tortricinae</taxon>
        <taxon>Choristoneura</taxon>
    </lineage>
</organism>
<dbReference type="Proteomes" id="UP001064048">
    <property type="component" value="Chromosome 7"/>
</dbReference>
<evidence type="ECO:0000313" key="2">
    <source>
        <dbReference type="Proteomes" id="UP001064048"/>
    </source>
</evidence>
<sequence length="320" mass="36090">MSVSSVVEVEASQHNFDDDEILSHTSGVFESQPKISSGLVNHDNDEDEGFTTVARKRPRTPNSKMSMMEVVEGVEVYLTAQAALPKQLALAKLLRAEAIGGILKMKYKGSLKVLLVFDCKENAQKLIDCKKMAELGYSKFPKCKEAVTNFTETQSGHIELNAVVTKQQKDEDDVLECLISHKNDPEIKSNIKCKAAIDHEQLISLRNYRFTRKFKNACKSYVVKFCPKAQTKIQVVTCLSEIVRNDTINRKSTQYLKNAQKESIDLDPELKEACKRDLQEYCPNMLHAESAALECLQTAKGKLTDSCRKAIFVVRKTIYR</sequence>
<proteinExistence type="predicted"/>
<comment type="caution">
    <text evidence="1">The sequence shown here is derived from an EMBL/GenBank/DDBJ whole genome shotgun (WGS) entry which is preliminary data.</text>
</comment>
<accession>A0ACC0K8B0</accession>
<dbReference type="EMBL" id="CM046107">
    <property type="protein sequence ID" value="KAI8432490.1"/>
    <property type="molecule type" value="Genomic_DNA"/>
</dbReference>
<protein>
    <submittedName>
        <fullName evidence="1">Uncharacterized protein</fullName>
    </submittedName>
</protein>
<name>A0ACC0K8B0_CHOFU</name>
<reference evidence="1 2" key="1">
    <citation type="journal article" date="2022" name="Genome Biol. Evol.">
        <title>The Spruce Budworm Genome: Reconstructing the Evolutionary History of Antifreeze Proteins.</title>
        <authorList>
            <person name="Beliveau C."/>
            <person name="Gagne P."/>
            <person name="Picq S."/>
            <person name="Vernygora O."/>
            <person name="Keeling C.I."/>
            <person name="Pinkney K."/>
            <person name="Doucet D."/>
            <person name="Wen F."/>
            <person name="Johnston J.S."/>
            <person name="Maaroufi H."/>
            <person name="Boyle B."/>
            <person name="Laroche J."/>
            <person name="Dewar K."/>
            <person name="Juretic N."/>
            <person name="Blackburn G."/>
            <person name="Nisole A."/>
            <person name="Brunet B."/>
            <person name="Brandao M."/>
            <person name="Lumley L."/>
            <person name="Duan J."/>
            <person name="Quan G."/>
            <person name="Lucarotti C.J."/>
            <person name="Roe A.D."/>
            <person name="Sperling F.A.H."/>
            <person name="Levesque R.C."/>
            <person name="Cusson M."/>
        </authorList>
    </citation>
    <scope>NUCLEOTIDE SEQUENCE [LARGE SCALE GENOMIC DNA]</scope>
    <source>
        <strain evidence="1">Glfc:IPQL:Cfum</strain>
    </source>
</reference>
<keyword evidence="2" id="KW-1185">Reference proteome</keyword>
<evidence type="ECO:0000313" key="1">
    <source>
        <dbReference type="EMBL" id="KAI8432490.1"/>
    </source>
</evidence>